<dbReference type="RefSeq" id="WP_407326236.1">
    <property type="nucleotide sequence ID" value="NZ_CP136865.1"/>
</dbReference>
<feature type="compositionally biased region" description="Basic and acidic residues" evidence="1">
    <location>
        <begin position="68"/>
        <end position="82"/>
    </location>
</feature>
<accession>A0ABZ0I8Y0</accession>
<evidence type="ECO:0000313" key="2">
    <source>
        <dbReference type="EMBL" id="WOJ95538.1"/>
    </source>
</evidence>
<proteinExistence type="predicted"/>
<evidence type="ECO:0000313" key="3">
    <source>
        <dbReference type="Proteomes" id="UP001626549"/>
    </source>
</evidence>
<dbReference type="EMBL" id="CP136865">
    <property type="protein sequence ID" value="WOJ95538.1"/>
    <property type="molecule type" value="Genomic_DNA"/>
</dbReference>
<feature type="region of interest" description="Disordered" evidence="1">
    <location>
        <begin position="68"/>
        <end position="88"/>
    </location>
</feature>
<evidence type="ECO:0008006" key="4">
    <source>
        <dbReference type="Google" id="ProtNLM"/>
    </source>
</evidence>
<protein>
    <recommendedName>
        <fullName evidence="4">Helix-turn-helix domain-containing protein</fullName>
    </recommendedName>
</protein>
<keyword evidence="3" id="KW-1185">Reference proteome</keyword>
<evidence type="ECO:0000256" key="1">
    <source>
        <dbReference type="SAM" id="MobiDB-lite"/>
    </source>
</evidence>
<reference evidence="2 3" key="1">
    <citation type="submission" date="2023-10" db="EMBL/GenBank/DDBJ databases">
        <title>Two novel species belonging to the OM43/NOR5 clade.</title>
        <authorList>
            <person name="Park M."/>
        </authorList>
    </citation>
    <scope>NUCLEOTIDE SEQUENCE [LARGE SCALE GENOMIC DNA]</scope>
    <source>
        <strain evidence="2 3">IMCC45268</strain>
    </source>
</reference>
<name>A0ABZ0I8Y0_9GAMM</name>
<dbReference type="Proteomes" id="UP001626549">
    <property type="component" value="Chromosome"/>
</dbReference>
<gene>
    <name evidence="2" type="ORF">R0137_09750</name>
</gene>
<organism evidence="2 3">
    <name type="scientific">Congregibacter brevis</name>
    <dbReference type="NCBI Taxonomy" id="3081201"/>
    <lineage>
        <taxon>Bacteria</taxon>
        <taxon>Pseudomonadati</taxon>
        <taxon>Pseudomonadota</taxon>
        <taxon>Gammaproteobacteria</taxon>
        <taxon>Cellvibrionales</taxon>
        <taxon>Halieaceae</taxon>
        <taxon>Congregibacter</taxon>
    </lineage>
</organism>
<sequence length="88" mass="10176">MSQAPTPVERELVRFSHIHRYLSVSRDTVYHWSRTDSEFPHVIDNGPRTKLVSMAELRTYARRLVERSRNGEKLPGMPDKRITAKAAA</sequence>